<dbReference type="InterPro" id="IPR040523">
    <property type="entry name" value="AsnC_trans_reg2"/>
</dbReference>
<dbReference type="GO" id="GO:0016829">
    <property type="term" value="F:lyase activity"/>
    <property type="evidence" value="ECO:0007669"/>
    <property type="project" value="UniProtKB-KW"/>
</dbReference>
<organism evidence="8 9">
    <name type="scientific">Aquabacterium olei</name>
    <dbReference type="NCBI Taxonomy" id="1296669"/>
    <lineage>
        <taxon>Bacteria</taxon>
        <taxon>Pseudomonadati</taxon>
        <taxon>Pseudomonadota</taxon>
        <taxon>Betaproteobacteria</taxon>
        <taxon>Burkholderiales</taxon>
        <taxon>Aquabacterium</taxon>
    </lineage>
</organism>
<proteinExistence type="inferred from homology"/>
<dbReference type="PANTHER" id="PTHR43413">
    <property type="entry name" value="TRANSCRIPTIONAL REGULATOR, ASNC FAMILY"/>
    <property type="match status" value="1"/>
</dbReference>
<dbReference type="Pfam" id="PF17805">
    <property type="entry name" value="AsnC_trans_reg2"/>
    <property type="match status" value="2"/>
</dbReference>
<dbReference type="KEGG" id="aon:DEH84_05450"/>
<protein>
    <recommendedName>
        <fullName evidence="4">siroheme decarboxylase</fullName>
        <ecNumber evidence="4">4.1.1.111</ecNumber>
    </recommendedName>
</protein>
<dbReference type="Proteomes" id="UP000244892">
    <property type="component" value="Chromosome"/>
</dbReference>
<gene>
    <name evidence="8" type="ORF">DEH84_05450</name>
</gene>
<dbReference type="InterPro" id="IPR053953">
    <property type="entry name" value="NirdL-like_HTH"/>
</dbReference>
<evidence type="ECO:0000256" key="5">
    <source>
        <dbReference type="ARBA" id="ARBA00048470"/>
    </source>
</evidence>
<dbReference type="AlphaFoldDB" id="A0A2U8FPP1"/>
<feature type="domain" description="Siroheme decarboxylase AsnC-like ligand binding" evidence="6">
    <location>
        <begin position="70"/>
        <end position="137"/>
    </location>
</feature>
<evidence type="ECO:0000256" key="2">
    <source>
        <dbReference type="ARBA" id="ARBA00023444"/>
    </source>
</evidence>
<feature type="domain" description="Siroheme decarboxylase NirL-like HTH" evidence="7">
    <location>
        <begin position="178"/>
        <end position="222"/>
    </location>
</feature>
<dbReference type="RefSeq" id="WP_109035477.1">
    <property type="nucleotide sequence ID" value="NZ_CP029210.1"/>
</dbReference>
<evidence type="ECO:0000259" key="7">
    <source>
        <dbReference type="Pfam" id="PF22451"/>
    </source>
</evidence>
<dbReference type="Pfam" id="PF22451">
    <property type="entry name" value="NirdL-like_HTH"/>
    <property type="match status" value="2"/>
</dbReference>
<evidence type="ECO:0000313" key="9">
    <source>
        <dbReference type="Proteomes" id="UP000244892"/>
    </source>
</evidence>
<name>A0A2U8FPP1_9BURK</name>
<feature type="domain" description="Siroheme decarboxylase NirL-like HTH" evidence="7">
    <location>
        <begin position="10"/>
        <end position="55"/>
    </location>
</feature>
<dbReference type="InterPro" id="IPR050684">
    <property type="entry name" value="HTH-Siroheme_Decarb"/>
</dbReference>
<reference evidence="8 9" key="1">
    <citation type="submission" date="2018-05" db="EMBL/GenBank/DDBJ databases">
        <title>complete genome sequence of Aquabacterium olei NBRC 110486.</title>
        <authorList>
            <person name="Tang B."/>
            <person name="Chang J."/>
            <person name="Zhang L."/>
            <person name="Yang H."/>
        </authorList>
    </citation>
    <scope>NUCLEOTIDE SEQUENCE [LARGE SCALE GENOMIC DNA]</scope>
    <source>
        <strain evidence="8 9">NBRC 110486</strain>
    </source>
</reference>
<evidence type="ECO:0000256" key="3">
    <source>
        <dbReference type="ARBA" id="ARBA00023457"/>
    </source>
</evidence>
<sequence>MNLNEFPLLEQTLLNDWQRGFPLCEQPFAEMARMAGVSEAVVLETLTRLQATGAIGRLGGVWGNGAGGAAMLCAMAVPPDDVERVARVINEVPGVNHNYEREHAFNLWFVITGGGRDAIHLEVDAIERRAGYPALRLPMVRSYAIDLGFDMRGPAAARTGDRPGSSRAARRVSTEDRPLAALLEAGIPLVSRPFDAWASELDQPVSQVLAMLGQWLERGTLRRLGVIVRHHDVGIAANAMTVLDVPEDAVDATGARLAREPGVTLCYQRQRAEGWPYNLYVMVHGAHRRDVQQRIDEALAAAGADAWPRETLFSGRRFKQTGGRYFSAPAQAQCSEEAAHACAL</sequence>
<dbReference type="EMBL" id="CP029210">
    <property type="protein sequence ID" value="AWI52930.1"/>
    <property type="molecule type" value="Genomic_DNA"/>
</dbReference>
<evidence type="ECO:0000256" key="4">
    <source>
        <dbReference type="ARBA" id="ARBA00023471"/>
    </source>
</evidence>
<accession>A0A2U8FPP1</accession>
<evidence type="ECO:0000313" key="8">
    <source>
        <dbReference type="EMBL" id="AWI52930.1"/>
    </source>
</evidence>
<dbReference type="OrthoDB" id="9806536at2"/>
<keyword evidence="9" id="KW-1185">Reference proteome</keyword>
<dbReference type="PANTHER" id="PTHR43413:SF1">
    <property type="entry name" value="SIROHEME DECARBOXYLASE NIRL SUBUNIT"/>
    <property type="match status" value="1"/>
</dbReference>
<comment type="pathway">
    <text evidence="2">Porphyrin-containing compound metabolism.</text>
</comment>
<comment type="similarity">
    <text evidence="3">Belongs to the Ahb/Nir family.</text>
</comment>
<evidence type="ECO:0000256" key="1">
    <source>
        <dbReference type="ARBA" id="ARBA00023239"/>
    </source>
</evidence>
<feature type="domain" description="Siroheme decarboxylase AsnC-like ligand binding" evidence="6">
    <location>
        <begin position="233"/>
        <end position="319"/>
    </location>
</feature>
<dbReference type="Gene3D" id="3.30.70.3460">
    <property type="match status" value="2"/>
</dbReference>
<keyword evidence="1" id="KW-0456">Lyase</keyword>
<comment type="catalytic activity">
    <reaction evidence="5">
        <text>siroheme + 2 H(+) = 12,18-didecarboxysiroheme + 2 CO2</text>
        <dbReference type="Rhea" id="RHEA:19093"/>
        <dbReference type="ChEBI" id="CHEBI:15378"/>
        <dbReference type="ChEBI" id="CHEBI:16526"/>
        <dbReference type="ChEBI" id="CHEBI:60052"/>
        <dbReference type="ChEBI" id="CHEBI:140497"/>
        <dbReference type="EC" id="4.1.1.111"/>
    </reaction>
</comment>
<dbReference type="EC" id="4.1.1.111" evidence="4"/>
<evidence type="ECO:0000259" key="6">
    <source>
        <dbReference type="Pfam" id="PF17805"/>
    </source>
</evidence>